<accession>A0A815KXD8</accession>
<protein>
    <submittedName>
        <fullName evidence="1">Uncharacterized protein</fullName>
    </submittedName>
</protein>
<organism evidence="1 3">
    <name type="scientific">Rotaria sordida</name>
    <dbReference type="NCBI Taxonomy" id="392033"/>
    <lineage>
        <taxon>Eukaryota</taxon>
        <taxon>Metazoa</taxon>
        <taxon>Spiralia</taxon>
        <taxon>Gnathifera</taxon>
        <taxon>Rotifera</taxon>
        <taxon>Eurotatoria</taxon>
        <taxon>Bdelloidea</taxon>
        <taxon>Philodinida</taxon>
        <taxon>Philodinidae</taxon>
        <taxon>Rotaria</taxon>
    </lineage>
</organism>
<dbReference type="Proteomes" id="UP000663889">
    <property type="component" value="Unassembled WGS sequence"/>
</dbReference>
<dbReference type="AlphaFoldDB" id="A0A815KXD8"/>
<gene>
    <name evidence="2" type="ORF">FNK824_LOCUS35195</name>
    <name evidence="1" type="ORF">SEV965_LOCUS31228</name>
</gene>
<reference evidence="1" key="1">
    <citation type="submission" date="2021-02" db="EMBL/GenBank/DDBJ databases">
        <authorList>
            <person name="Nowell W R."/>
        </authorList>
    </citation>
    <scope>NUCLEOTIDE SEQUENCE</scope>
</reference>
<dbReference type="Proteomes" id="UP000663874">
    <property type="component" value="Unassembled WGS sequence"/>
</dbReference>
<feature type="non-terminal residue" evidence="1">
    <location>
        <position position="1"/>
    </location>
</feature>
<dbReference type="EMBL" id="CAJOBE010014639">
    <property type="protein sequence ID" value="CAF4180573.1"/>
    <property type="molecule type" value="Genomic_DNA"/>
</dbReference>
<name>A0A815KXD8_9BILA</name>
<evidence type="ECO:0000313" key="1">
    <source>
        <dbReference type="EMBL" id="CAF1396765.1"/>
    </source>
</evidence>
<evidence type="ECO:0000313" key="3">
    <source>
        <dbReference type="Proteomes" id="UP000663889"/>
    </source>
</evidence>
<comment type="caution">
    <text evidence="1">The sequence shown here is derived from an EMBL/GenBank/DDBJ whole genome shotgun (WGS) entry which is preliminary data.</text>
</comment>
<sequence length="126" mass="15230">HIYRLSIIYIQHKRAHGLIVQLQLSNQLYQILISSQMPRLINCVYYLSKAYSYFYLNYLTINHRQYLQRLVLTLYNQQNSITSNNIKGLLEDSYLNISSLTTTQRIYTLVFYFIMIKYLMEDIYHL</sequence>
<dbReference type="EMBL" id="CAJNOU010003553">
    <property type="protein sequence ID" value="CAF1396765.1"/>
    <property type="molecule type" value="Genomic_DNA"/>
</dbReference>
<evidence type="ECO:0000313" key="2">
    <source>
        <dbReference type="EMBL" id="CAF4180573.1"/>
    </source>
</evidence>
<proteinExistence type="predicted"/>